<dbReference type="PANTHER" id="PTHR33406">
    <property type="entry name" value="MEMBRANE PROTEIN MJ1562-RELATED"/>
    <property type="match status" value="1"/>
</dbReference>
<evidence type="ECO:0000256" key="2">
    <source>
        <dbReference type="ARBA" id="ARBA00022475"/>
    </source>
</evidence>
<dbReference type="SUPFAM" id="SSF82866">
    <property type="entry name" value="Multidrug efflux transporter AcrB transmembrane domain"/>
    <property type="match status" value="2"/>
</dbReference>
<feature type="transmembrane region" description="Helical" evidence="6">
    <location>
        <begin position="286"/>
        <end position="307"/>
    </location>
</feature>
<dbReference type="Pfam" id="PF03176">
    <property type="entry name" value="MMPL"/>
    <property type="match status" value="2"/>
</dbReference>
<dbReference type="RefSeq" id="WP_349244674.1">
    <property type="nucleotide sequence ID" value="NZ_JASCXX010000009.1"/>
</dbReference>
<evidence type="ECO:0000256" key="1">
    <source>
        <dbReference type="ARBA" id="ARBA00004651"/>
    </source>
</evidence>
<dbReference type="EMBL" id="JASCXX010000009">
    <property type="protein sequence ID" value="MDI6449268.1"/>
    <property type="molecule type" value="Genomic_DNA"/>
</dbReference>
<dbReference type="Proteomes" id="UP001431776">
    <property type="component" value="Unassembled WGS sequence"/>
</dbReference>
<dbReference type="PROSITE" id="PS50156">
    <property type="entry name" value="SSD"/>
    <property type="match status" value="1"/>
</dbReference>
<feature type="transmembrane region" description="Helical" evidence="6">
    <location>
        <begin position="883"/>
        <end position="902"/>
    </location>
</feature>
<protein>
    <submittedName>
        <fullName evidence="8">MMPL family transporter</fullName>
    </submittedName>
</protein>
<gene>
    <name evidence="8" type="ORF">QJ522_09460</name>
</gene>
<dbReference type="AlphaFoldDB" id="A0AAW6U0D3"/>
<comment type="subcellular location">
    <subcellularLocation>
        <location evidence="1">Cell membrane</location>
        <topology evidence="1">Multi-pass membrane protein</topology>
    </subcellularLocation>
</comment>
<keyword evidence="9" id="KW-1185">Reference proteome</keyword>
<evidence type="ECO:0000313" key="9">
    <source>
        <dbReference type="Proteomes" id="UP001431776"/>
    </source>
</evidence>
<evidence type="ECO:0000256" key="3">
    <source>
        <dbReference type="ARBA" id="ARBA00022692"/>
    </source>
</evidence>
<feature type="transmembrane region" description="Helical" evidence="6">
    <location>
        <begin position="260"/>
        <end position="280"/>
    </location>
</feature>
<evidence type="ECO:0000256" key="6">
    <source>
        <dbReference type="SAM" id="Phobius"/>
    </source>
</evidence>
<dbReference type="InterPro" id="IPR050545">
    <property type="entry name" value="Mycobact_MmpL"/>
</dbReference>
<comment type="caution">
    <text evidence="8">The sequence shown here is derived from an EMBL/GenBank/DDBJ whole genome shotgun (WGS) entry which is preliminary data.</text>
</comment>
<accession>A0AAW6U0D3</accession>
<feature type="transmembrane region" description="Helical" evidence="6">
    <location>
        <begin position="908"/>
        <end position="930"/>
    </location>
</feature>
<dbReference type="Gene3D" id="1.20.1640.10">
    <property type="entry name" value="Multidrug efflux transporter AcrB transmembrane domain"/>
    <property type="match status" value="2"/>
</dbReference>
<feature type="domain" description="SSD" evidence="7">
    <location>
        <begin position="251"/>
        <end position="381"/>
    </location>
</feature>
<evidence type="ECO:0000256" key="5">
    <source>
        <dbReference type="ARBA" id="ARBA00023136"/>
    </source>
</evidence>
<dbReference type="InterPro" id="IPR000731">
    <property type="entry name" value="SSD"/>
</dbReference>
<feature type="transmembrane region" description="Helical" evidence="6">
    <location>
        <begin position="417"/>
        <end position="436"/>
    </location>
</feature>
<proteinExistence type="predicted"/>
<feature type="transmembrane region" description="Helical" evidence="6">
    <location>
        <begin position="356"/>
        <end position="381"/>
    </location>
</feature>
<keyword evidence="4 6" id="KW-1133">Transmembrane helix</keyword>
<evidence type="ECO:0000259" key="7">
    <source>
        <dbReference type="PROSITE" id="PS50156"/>
    </source>
</evidence>
<feature type="transmembrane region" description="Helical" evidence="6">
    <location>
        <begin position="739"/>
        <end position="759"/>
    </location>
</feature>
<dbReference type="PANTHER" id="PTHR33406:SF13">
    <property type="entry name" value="MEMBRANE PROTEIN YDFJ"/>
    <property type="match status" value="1"/>
</dbReference>
<feature type="transmembrane region" description="Helical" evidence="6">
    <location>
        <begin position="327"/>
        <end position="350"/>
    </location>
</feature>
<evidence type="ECO:0000313" key="8">
    <source>
        <dbReference type="EMBL" id="MDI6449268.1"/>
    </source>
</evidence>
<sequence>MEMKHKITDFSLSHYKLVTVVTVVLTLALGALIPRIQVDTDPENMLSADEPVRLFHDRTKEEFVLSDMVVVGVVNDAHPDGVFNPTSLRNIYDLTEYARTLRWPSEEDPNRQIGVIEVDLMAPSTVDHIGQGGPGVVTFEWLMPRPPETDAEALAIRDKAMSNPLLKGTVVSDDGKAIALYLPLTHKDLSHRVYRALNSKIAEFQGDEEYHITGLPVAEDTFGYEMFVQMAVSAPLAMAVIFLLMLVFFRKLVLVISPMIVAMVAVVSTMGALIGLGYPVHIMSSMIPIFLMPIAVVDSVHILSEFFDRYTKAKGRRQTMLEVMDNLFMPMLYTSLTSAAGFASLALTPIPPVQVFGIFVATGIMVAWICTVTFIPAYVMFLKEGSLENFGAAAVHEQRQTWLTHVLHGMGRLTYTAAKPILVAVVIIAAVALYGITRIQINDNPIKWFSRSHPIRVADIELNKHFAGTYEAYLVLSDASDPKADTEYVHGLRDRLLQKGEVLAETSPAATAVLAEAEKTLLAEASKNMTRLELLERLGEYAQEKEASALQETADVWYELIDFFDMETERLKVFKQPEALRYIAQLEEYLAETGLVGKTNSIAGIVKKVHQELVDGRLENYRIPDAPAAVAQCLIQFQSSHTPDDLWHFVTNDYDKANLWLQLRSGDNKDMEQVVRAVDRFFDETPPPVPIEHDWAGLTYINIVWQNKMVWGMLQSLLGSFIIVFIMMAILFRSPLWGLICMIPLSVTIVVIYGIIGLVGKDYDMPVAVLSALTLGMAVDFAIHFLERARMTYAETGSWRDSVAEMFGEPARAISRNVLVIAIGFMPLLAAPLVPYKTVGIFLCAIMALSGIVTLMILPAILRVGEKRLLQPAKTPQSPGCNCVFCMIVSVAAVVLVALNLHQNWEMSLGRLAVFGLIAIPLAALTCGIMSRRQACRMAQARQDKVNPVEE</sequence>
<keyword evidence="2" id="KW-1003">Cell membrane</keyword>
<evidence type="ECO:0000256" key="4">
    <source>
        <dbReference type="ARBA" id="ARBA00022989"/>
    </source>
</evidence>
<reference evidence="8" key="1">
    <citation type="submission" date="2023-05" db="EMBL/GenBank/DDBJ databases">
        <title>Anaerotaeda fermentans gen. nov., sp. nov., a novel anaerobic planctomycete of the new family within the order Sedimentisphaerales isolated from Taman Peninsula, Russia.</title>
        <authorList>
            <person name="Khomyakova M.A."/>
            <person name="Merkel A.Y."/>
            <person name="Slobodkin A.I."/>
        </authorList>
    </citation>
    <scope>NUCLEOTIDE SEQUENCE</scope>
    <source>
        <strain evidence="8">M17dextr</strain>
    </source>
</reference>
<keyword evidence="5 6" id="KW-0472">Membrane</keyword>
<organism evidence="8 9">
    <name type="scientific">Anaerobaca lacustris</name>
    <dbReference type="NCBI Taxonomy" id="3044600"/>
    <lineage>
        <taxon>Bacteria</taxon>
        <taxon>Pseudomonadati</taxon>
        <taxon>Planctomycetota</taxon>
        <taxon>Phycisphaerae</taxon>
        <taxon>Sedimentisphaerales</taxon>
        <taxon>Anaerobacaceae</taxon>
        <taxon>Anaerobaca</taxon>
    </lineage>
</organism>
<dbReference type="InterPro" id="IPR004869">
    <property type="entry name" value="MMPL_dom"/>
</dbReference>
<feature type="transmembrane region" description="Helical" evidence="6">
    <location>
        <begin position="814"/>
        <end position="834"/>
    </location>
</feature>
<feature type="transmembrane region" description="Helical" evidence="6">
    <location>
        <begin position="840"/>
        <end position="862"/>
    </location>
</feature>
<dbReference type="GO" id="GO:0005886">
    <property type="term" value="C:plasma membrane"/>
    <property type="evidence" value="ECO:0007669"/>
    <property type="project" value="UniProtKB-SubCell"/>
</dbReference>
<feature type="transmembrane region" description="Helical" evidence="6">
    <location>
        <begin position="765"/>
        <end position="786"/>
    </location>
</feature>
<feature type="transmembrane region" description="Helical" evidence="6">
    <location>
        <begin position="226"/>
        <end position="248"/>
    </location>
</feature>
<name>A0AAW6U0D3_9BACT</name>
<feature type="transmembrane region" description="Helical" evidence="6">
    <location>
        <begin position="709"/>
        <end position="732"/>
    </location>
</feature>
<keyword evidence="3 6" id="KW-0812">Transmembrane</keyword>